<protein>
    <submittedName>
        <fullName evidence="1">Uncharacterized protein</fullName>
    </submittedName>
</protein>
<organism evidence="1 2">
    <name type="scientific">Vigna mungo</name>
    <name type="common">Black gram</name>
    <name type="synonym">Phaseolus mungo</name>
    <dbReference type="NCBI Taxonomy" id="3915"/>
    <lineage>
        <taxon>Eukaryota</taxon>
        <taxon>Viridiplantae</taxon>
        <taxon>Streptophyta</taxon>
        <taxon>Embryophyta</taxon>
        <taxon>Tracheophyta</taxon>
        <taxon>Spermatophyta</taxon>
        <taxon>Magnoliopsida</taxon>
        <taxon>eudicotyledons</taxon>
        <taxon>Gunneridae</taxon>
        <taxon>Pentapetalae</taxon>
        <taxon>rosids</taxon>
        <taxon>fabids</taxon>
        <taxon>Fabales</taxon>
        <taxon>Fabaceae</taxon>
        <taxon>Papilionoideae</taxon>
        <taxon>50 kb inversion clade</taxon>
        <taxon>NPAAA clade</taxon>
        <taxon>indigoferoid/millettioid clade</taxon>
        <taxon>Phaseoleae</taxon>
        <taxon>Vigna</taxon>
    </lineage>
</organism>
<sequence>MLPTAIGGYNQLSTESINANSLLDSTDSKLSSMFGSSTISLSSDDSASSEHSRSNSTIAAASAAATWMSRGADVTGLGSIFTRLGKLRTAVWPLMLRAATSCARAAISGVAKVPSHMRDFLRGSRISDTHLPQLRIRTPW</sequence>
<accession>A0AAQ3N349</accession>
<gene>
    <name evidence="1" type="ORF">V8G54_027605</name>
</gene>
<dbReference type="AlphaFoldDB" id="A0AAQ3N349"/>
<name>A0AAQ3N349_VIGMU</name>
<keyword evidence="2" id="KW-1185">Reference proteome</keyword>
<reference evidence="1 2" key="1">
    <citation type="journal article" date="2023" name="Life. Sci Alliance">
        <title>Evolutionary insights into 3D genome organization and epigenetic landscape of Vigna mungo.</title>
        <authorList>
            <person name="Junaid A."/>
            <person name="Singh B."/>
            <person name="Bhatia S."/>
        </authorList>
    </citation>
    <scope>NUCLEOTIDE SEQUENCE [LARGE SCALE GENOMIC DNA]</scope>
    <source>
        <strain evidence="1">Urdbean</strain>
    </source>
</reference>
<proteinExistence type="predicted"/>
<evidence type="ECO:0000313" key="2">
    <source>
        <dbReference type="Proteomes" id="UP001374535"/>
    </source>
</evidence>
<evidence type="ECO:0000313" key="1">
    <source>
        <dbReference type="EMBL" id="WVZ01536.1"/>
    </source>
</evidence>
<dbReference type="Proteomes" id="UP001374535">
    <property type="component" value="Chromosome 8"/>
</dbReference>
<dbReference type="EMBL" id="CP144693">
    <property type="protein sequence ID" value="WVZ01536.1"/>
    <property type="molecule type" value="Genomic_DNA"/>
</dbReference>